<dbReference type="Gene3D" id="3.90.940.20">
    <property type="entry name" value="RPB5-like RNA polymerase subunit"/>
    <property type="match status" value="1"/>
</dbReference>
<keyword evidence="1" id="KW-0804">Transcription</keyword>
<dbReference type="GO" id="GO:0005666">
    <property type="term" value="C:RNA polymerase III complex"/>
    <property type="evidence" value="ECO:0007669"/>
    <property type="project" value="TreeGrafter"/>
</dbReference>
<dbReference type="GO" id="GO:0042797">
    <property type="term" value="P:tRNA transcription by RNA polymerase III"/>
    <property type="evidence" value="ECO:0007669"/>
    <property type="project" value="TreeGrafter"/>
</dbReference>
<dbReference type="InterPro" id="IPR000783">
    <property type="entry name" value="RNA_pol_subH/Rpb5_C"/>
</dbReference>
<dbReference type="InterPro" id="IPR014381">
    <property type="entry name" value="Arch_Rpo5/euc_Rpb5"/>
</dbReference>
<feature type="domain" description="RNA polymerase subunit H/Rpb5 C-terminal" evidence="2">
    <location>
        <begin position="132"/>
        <end position="205"/>
    </location>
</feature>
<dbReference type="PANTHER" id="PTHR10535:SF0">
    <property type="entry name" value="DNA-DIRECTED RNA POLYMERASES I, II, AND III SUBUNIT RPABC1"/>
    <property type="match status" value="1"/>
</dbReference>
<dbReference type="SUPFAM" id="SSF55287">
    <property type="entry name" value="RPB5-like RNA polymerase subunit"/>
    <property type="match status" value="1"/>
</dbReference>
<dbReference type="AlphaFoldDB" id="A0A6C0DWV5"/>
<name>A0A6C0DWV5_9ZZZZ</name>
<evidence type="ECO:0000256" key="1">
    <source>
        <dbReference type="ARBA" id="ARBA00023163"/>
    </source>
</evidence>
<evidence type="ECO:0000313" key="3">
    <source>
        <dbReference type="EMBL" id="QHT21184.1"/>
    </source>
</evidence>
<dbReference type="Pfam" id="PF01191">
    <property type="entry name" value="RNA_pol_Rpb5_C"/>
    <property type="match status" value="1"/>
</dbReference>
<sequence length="208" mass="24272">MSNSTIISIYNSRKNLLEILEERGFSIANYSNFSITDVGILADNNQLDMLLENPATSQKIYVKYYVTKLIKPQNIYDIVEDLFHLESILEKKDDLMIVIKDEPNDTLLENIKDIWVTEKIYISLVNIKRLQFNILKHVLVPKHTILSETEKEMFMKKYNILDNTQIPDISYFSPVAIVIGLRPNSIVKIERSSRTSINSDFYRICKIY</sequence>
<dbReference type="GO" id="GO:0006362">
    <property type="term" value="P:transcription elongation by RNA polymerase I"/>
    <property type="evidence" value="ECO:0007669"/>
    <property type="project" value="TreeGrafter"/>
</dbReference>
<proteinExistence type="predicted"/>
<accession>A0A6C0DWV5</accession>
<dbReference type="GO" id="GO:0003677">
    <property type="term" value="F:DNA binding"/>
    <property type="evidence" value="ECO:0007669"/>
    <property type="project" value="InterPro"/>
</dbReference>
<dbReference type="GO" id="GO:0005736">
    <property type="term" value="C:RNA polymerase I complex"/>
    <property type="evidence" value="ECO:0007669"/>
    <property type="project" value="TreeGrafter"/>
</dbReference>
<protein>
    <recommendedName>
        <fullName evidence="2">RNA polymerase subunit H/Rpb5 C-terminal domain-containing protein</fullName>
    </recommendedName>
</protein>
<dbReference type="PANTHER" id="PTHR10535">
    <property type="entry name" value="DNA-DIRECTED RNA POLYMERASES I, II, AND III SUBUNIT RPABC1"/>
    <property type="match status" value="1"/>
</dbReference>
<reference evidence="3" key="1">
    <citation type="journal article" date="2020" name="Nature">
        <title>Giant virus diversity and host interactions through global metagenomics.</title>
        <authorList>
            <person name="Schulz F."/>
            <person name="Roux S."/>
            <person name="Paez-Espino D."/>
            <person name="Jungbluth S."/>
            <person name="Walsh D.A."/>
            <person name="Denef V.J."/>
            <person name="McMahon K.D."/>
            <person name="Konstantinidis K.T."/>
            <person name="Eloe-Fadrosh E.A."/>
            <person name="Kyrpides N.C."/>
            <person name="Woyke T."/>
        </authorList>
    </citation>
    <scope>NUCLEOTIDE SEQUENCE</scope>
    <source>
        <strain evidence="3">GVMAG-M-3300023174-75</strain>
    </source>
</reference>
<organism evidence="3">
    <name type="scientific">viral metagenome</name>
    <dbReference type="NCBI Taxonomy" id="1070528"/>
    <lineage>
        <taxon>unclassified sequences</taxon>
        <taxon>metagenomes</taxon>
        <taxon>organismal metagenomes</taxon>
    </lineage>
</organism>
<dbReference type="InterPro" id="IPR035913">
    <property type="entry name" value="RPB5-like_sf"/>
</dbReference>
<dbReference type="GO" id="GO:0006366">
    <property type="term" value="P:transcription by RNA polymerase II"/>
    <property type="evidence" value="ECO:0007669"/>
    <property type="project" value="TreeGrafter"/>
</dbReference>
<dbReference type="GO" id="GO:0005665">
    <property type="term" value="C:RNA polymerase II, core complex"/>
    <property type="evidence" value="ECO:0007669"/>
    <property type="project" value="TreeGrafter"/>
</dbReference>
<dbReference type="PIRSF" id="PIRSF000747">
    <property type="entry name" value="RPB5"/>
    <property type="match status" value="1"/>
</dbReference>
<dbReference type="GO" id="GO:0003899">
    <property type="term" value="F:DNA-directed RNA polymerase activity"/>
    <property type="evidence" value="ECO:0007669"/>
    <property type="project" value="InterPro"/>
</dbReference>
<evidence type="ECO:0000259" key="2">
    <source>
        <dbReference type="Pfam" id="PF01191"/>
    </source>
</evidence>
<dbReference type="EMBL" id="MN739687">
    <property type="protein sequence ID" value="QHT21184.1"/>
    <property type="molecule type" value="Genomic_DNA"/>
</dbReference>